<dbReference type="GO" id="GO:0050661">
    <property type="term" value="F:NADP binding"/>
    <property type="evidence" value="ECO:0007669"/>
    <property type="project" value="InterPro"/>
</dbReference>
<dbReference type="EMBL" id="FWDM01000019">
    <property type="protein sequence ID" value="SLM12807.1"/>
    <property type="molecule type" value="Genomic_DNA"/>
</dbReference>
<feature type="active site" evidence="3">
    <location>
        <position position="170"/>
    </location>
</feature>
<dbReference type="InterPro" id="IPR029154">
    <property type="entry name" value="HIBADH-like_NADP-bd"/>
</dbReference>
<dbReference type="GO" id="GO:0016491">
    <property type="term" value="F:oxidoreductase activity"/>
    <property type="evidence" value="ECO:0007669"/>
    <property type="project" value="UniProtKB-KW"/>
</dbReference>
<feature type="domain" description="6-phosphogluconate dehydrogenase NADP-binding" evidence="4">
    <location>
        <begin position="2"/>
        <end position="161"/>
    </location>
</feature>
<dbReference type="Gene3D" id="1.10.1040.10">
    <property type="entry name" value="N-(1-d-carboxylethyl)-l-norvaline Dehydrogenase, domain 2"/>
    <property type="match status" value="1"/>
</dbReference>
<dbReference type="GO" id="GO:0051287">
    <property type="term" value="F:NAD binding"/>
    <property type="evidence" value="ECO:0007669"/>
    <property type="project" value="InterPro"/>
</dbReference>
<dbReference type="SUPFAM" id="SSF48179">
    <property type="entry name" value="6-phosphogluconate dehydrogenase C-terminal domain-like"/>
    <property type="match status" value="1"/>
</dbReference>
<name>A0A3P3XIR0_9SPIR</name>
<dbReference type="InterPro" id="IPR006115">
    <property type="entry name" value="6PGDH_NADP-bd"/>
</dbReference>
<evidence type="ECO:0000256" key="2">
    <source>
        <dbReference type="ARBA" id="ARBA00023027"/>
    </source>
</evidence>
<dbReference type="PANTHER" id="PTHR43060">
    <property type="entry name" value="3-HYDROXYISOBUTYRATE DEHYDROGENASE-LIKE 1, MITOCHONDRIAL-RELATED"/>
    <property type="match status" value="1"/>
</dbReference>
<dbReference type="PANTHER" id="PTHR43060:SF15">
    <property type="entry name" value="3-HYDROXYISOBUTYRATE DEHYDROGENASE-LIKE 1, MITOCHONDRIAL-RELATED"/>
    <property type="match status" value="1"/>
</dbReference>
<sequence>MNIAVIGTGIMGTGIGLTLLSKGHTVHCYNRTRENAQELIAAGGKYFSSPAEAAKDAEYIIIFVWNKEALYNVLNGESGLVMGARQGQIYIDMSTQLPETAKEEVKMFKAKGADFIDAPVHGSKAEARNGGLWIMAGADSQVFAKALPLLKEIGETVHYMGPVGSGCVAKLCGNHLVSAIVASLGESLVMAKKSGINSEELLKLWSEVDFRSPIIDGVGHSMINHEFDVSFHLRTMVKDTELIRNYSESIGVPVLISNIVHELNKVGQNMGWGEQNASAIVKVFEKFAGVE</sequence>
<evidence type="ECO:0000259" key="4">
    <source>
        <dbReference type="Pfam" id="PF03446"/>
    </source>
</evidence>
<dbReference type="AlphaFoldDB" id="A0A3P3XIR0"/>
<evidence type="ECO:0000259" key="5">
    <source>
        <dbReference type="Pfam" id="PF14833"/>
    </source>
</evidence>
<keyword evidence="2" id="KW-0520">NAD</keyword>
<gene>
    <name evidence="6" type="ORF">SPIROBIBN47_260054</name>
</gene>
<evidence type="ECO:0000313" key="6">
    <source>
        <dbReference type="EMBL" id="SLM12807.1"/>
    </source>
</evidence>
<keyword evidence="1" id="KW-0560">Oxidoreductase</keyword>
<organism evidence="6">
    <name type="scientific">uncultured spirochete</name>
    <dbReference type="NCBI Taxonomy" id="156406"/>
    <lineage>
        <taxon>Bacteria</taxon>
        <taxon>Pseudomonadati</taxon>
        <taxon>Spirochaetota</taxon>
        <taxon>Spirochaetia</taxon>
        <taxon>Spirochaetales</taxon>
        <taxon>environmental samples</taxon>
    </lineage>
</organism>
<proteinExistence type="predicted"/>
<dbReference type="PIRSF" id="PIRSF000103">
    <property type="entry name" value="HIBADH"/>
    <property type="match status" value="1"/>
</dbReference>
<dbReference type="Pfam" id="PF03446">
    <property type="entry name" value="NAD_binding_2"/>
    <property type="match status" value="1"/>
</dbReference>
<evidence type="ECO:0000256" key="3">
    <source>
        <dbReference type="PIRSR" id="PIRSR000103-1"/>
    </source>
</evidence>
<dbReference type="InterPro" id="IPR008927">
    <property type="entry name" value="6-PGluconate_DH-like_C_sf"/>
</dbReference>
<reference evidence="6" key="1">
    <citation type="submission" date="2017-02" db="EMBL/GenBank/DDBJ databases">
        <authorList>
            <person name="Regsiter A."/>
            <person name="William W."/>
        </authorList>
    </citation>
    <scope>NUCLEOTIDE SEQUENCE</scope>
    <source>
        <strain evidence="6">Bib</strain>
    </source>
</reference>
<dbReference type="Pfam" id="PF14833">
    <property type="entry name" value="NAD_binding_11"/>
    <property type="match status" value="1"/>
</dbReference>
<dbReference type="SUPFAM" id="SSF51735">
    <property type="entry name" value="NAD(P)-binding Rossmann-fold domains"/>
    <property type="match status" value="1"/>
</dbReference>
<feature type="domain" description="3-hydroxyisobutyrate dehydrogenase-like NAD-binding" evidence="5">
    <location>
        <begin position="164"/>
        <end position="283"/>
    </location>
</feature>
<dbReference type="InterPro" id="IPR015815">
    <property type="entry name" value="HIBADH-related"/>
</dbReference>
<dbReference type="InterPro" id="IPR013328">
    <property type="entry name" value="6PGD_dom2"/>
</dbReference>
<accession>A0A3P3XIR0</accession>
<dbReference type="InterPro" id="IPR036291">
    <property type="entry name" value="NAD(P)-bd_dom_sf"/>
</dbReference>
<dbReference type="Gene3D" id="3.40.50.720">
    <property type="entry name" value="NAD(P)-binding Rossmann-like Domain"/>
    <property type="match status" value="1"/>
</dbReference>
<protein>
    <submittedName>
        <fullName evidence="6">Putative 2-hydroxy-3-oxopropionate reductase</fullName>
    </submittedName>
</protein>
<evidence type="ECO:0000256" key="1">
    <source>
        <dbReference type="ARBA" id="ARBA00023002"/>
    </source>
</evidence>